<sequence length="190" mass="21953">MRITRVKKARKDQGSCGRCFEPLLKGYSYRWIKFRRGGKRKRCMKNACRFRASDMTTSDKRSDFFSAQEQIEDEVTALQNSLSEFIPERISECLEGIVSQIEESAMSIEEVAEGYDESAANMEEYFSGSSQIDEIVEKAEQCRSRAQEWEDLQGKASEMAENVKECDFTFERIESLLEEIADLAIDDPMW</sequence>
<evidence type="ECO:0000313" key="1">
    <source>
        <dbReference type="EMBL" id="KKL48590.1"/>
    </source>
</evidence>
<dbReference type="Gene3D" id="1.10.287.950">
    <property type="entry name" value="Methyl-accepting chemotaxis protein"/>
    <property type="match status" value="1"/>
</dbReference>
<proteinExistence type="predicted"/>
<protein>
    <submittedName>
        <fullName evidence="1">Uncharacterized protein</fullName>
    </submittedName>
</protein>
<accession>A0A0F9EUD5</accession>
<dbReference type="EMBL" id="LAZR01033266">
    <property type="protein sequence ID" value="KKL48590.1"/>
    <property type="molecule type" value="Genomic_DNA"/>
</dbReference>
<comment type="caution">
    <text evidence="1">The sequence shown here is derived from an EMBL/GenBank/DDBJ whole genome shotgun (WGS) entry which is preliminary data.</text>
</comment>
<dbReference type="AlphaFoldDB" id="A0A0F9EUD5"/>
<reference evidence="1" key="1">
    <citation type="journal article" date="2015" name="Nature">
        <title>Complex archaea that bridge the gap between prokaryotes and eukaryotes.</title>
        <authorList>
            <person name="Spang A."/>
            <person name="Saw J.H."/>
            <person name="Jorgensen S.L."/>
            <person name="Zaremba-Niedzwiedzka K."/>
            <person name="Martijn J."/>
            <person name="Lind A.E."/>
            <person name="van Eijk R."/>
            <person name="Schleper C."/>
            <person name="Guy L."/>
            <person name="Ettema T.J."/>
        </authorList>
    </citation>
    <scope>NUCLEOTIDE SEQUENCE</scope>
</reference>
<organism evidence="1">
    <name type="scientific">marine sediment metagenome</name>
    <dbReference type="NCBI Taxonomy" id="412755"/>
    <lineage>
        <taxon>unclassified sequences</taxon>
        <taxon>metagenomes</taxon>
        <taxon>ecological metagenomes</taxon>
    </lineage>
</organism>
<dbReference type="SUPFAM" id="SSF58104">
    <property type="entry name" value="Methyl-accepting chemotaxis protein (MCP) signaling domain"/>
    <property type="match status" value="1"/>
</dbReference>
<name>A0A0F9EUD5_9ZZZZ</name>
<gene>
    <name evidence="1" type="ORF">LCGC14_2324010</name>
</gene>